<evidence type="ECO:0000313" key="2">
    <source>
        <dbReference type="EMBL" id="SFZ77557.1"/>
    </source>
</evidence>
<accession>A0A1K2HLI8</accession>
<dbReference type="PANTHER" id="PTHR35369">
    <property type="entry name" value="BLR3025 PROTEIN-RELATED"/>
    <property type="match status" value="1"/>
</dbReference>
<keyword evidence="2" id="KW-0132">Cell division</keyword>
<keyword evidence="1" id="KW-0227">DNA damage</keyword>
<dbReference type="InterPro" id="IPR017166">
    <property type="entry name" value="UCP037290"/>
</dbReference>
<dbReference type="GO" id="GO:0006281">
    <property type="term" value="P:DNA repair"/>
    <property type="evidence" value="ECO:0007669"/>
    <property type="project" value="TreeGrafter"/>
</dbReference>
<dbReference type="SUPFAM" id="SSF52540">
    <property type="entry name" value="P-loop containing nucleoside triphosphate hydrolases"/>
    <property type="match status" value="1"/>
</dbReference>
<dbReference type="STRING" id="1121279.SAMN02745887_02489"/>
<dbReference type="EMBL" id="FPKR01000009">
    <property type="protein sequence ID" value="SFZ77557.1"/>
    <property type="molecule type" value="Genomic_DNA"/>
</dbReference>
<protein>
    <submittedName>
        <fullName evidence="2">Cell division inhibitor SulA</fullName>
    </submittedName>
</protein>
<evidence type="ECO:0000313" key="3">
    <source>
        <dbReference type="Proteomes" id="UP000186513"/>
    </source>
</evidence>
<organism evidence="2 3">
    <name type="scientific">Chitinimonas taiwanensis DSM 18899</name>
    <dbReference type="NCBI Taxonomy" id="1121279"/>
    <lineage>
        <taxon>Bacteria</taxon>
        <taxon>Pseudomonadati</taxon>
        <taxon>Pseudomonadota</taxon>
        <taxon>Betaproteobacteria</taxon>
        <taxon>Neisseriales</taxon>
        <taxon>Chitinibacteraceae</taxon>
        <taxon>Chitinimonas</taxon>
    </lineage>
</organism>
<dbReference type="Gene3D" id="3.40.50.300">
    <property type="entry name" value="P-loop containing nucleotide triphosphate hydrolases"/>
    <property type="match status" value="1"/>
</dbReference>
<name>A0A1K2HLI8_9NEIS</name>
<gene>
    <name evidence="2" type="ORF">SAMN02745887_02489</name>
</gene>
<reference evidence="2 3" key="1">
    <citation type="submission" date="2016-11" db="EMBL/GenBank/DDBJ databases">
        <authorList>
            <person name="Jaros S."/>
            <person name="Januszkiewicz K."/>
            <person name="Wedrychowicz H."/>
        </authorList>
    </citation>
    <scope>NUCLEOTIDE SEQUENCE [LARGE SCALE GENOMIC DNA]</scope>
    <source>
        <strain evidence="2 3">DSM 18899</strain>
    </source>
</reference>
<evidence type="ECO:0000256" key="1">
    <source>
        <dbReference type="ARBA" id="ARBA00022763"/>
    </source>
</evidence>
<dbReference type="RefSeq" id="WP_072428993.1">
    <property type="nucleotide sequence ID" value="NZ_FPKR01000009.1"/>
</dbReference>
<dbReference type="NCBIfam" id="NF033429">
    <property type="entry name" value="ImuA_translesion"/>
    <property type="match status" value="1"/>
</dbReference>
<keyword evidence="2" id="KW-0131">Cell cycle</keyword>
<proteinExistence type="predicted"/>
<dbReference type="InterPro" id="IPR050356">
    <property type="entry name" value="SulA_CellDiv_inhibitor"/>
</dbReference>
<sequence length="243" mass="25727">MQAALTEVLKHPAIWRGDGFSHALPEVIDCQHAELAPILPGGGWPKAAVTELLASRAGCGELKLLLPALAALTQAGKQVVLIAPPHIPYAPAWQAAGVDLRKLTWVVPDTEFDALWACEQSLREPACGAVISWFKQPLSDRNARRLQLAAEKGGGSGFVLREAQHDGQSSPFVLRLGVESVAGGVAVRVLKRRGAPHLRPVFLPHATPARRPVYGRNHHVVAGTASAPAAAQRAASAPYAYAG</sequence>
<dbReference type="Proteomes" id="UP000186513">
    <property type="component" value="Unassembled WGS sequence"/>
</dbReference>
<dbReference type="OrthoDB" id="9811176at2"/>
<dbReference type="GO" id="GO:0051301">
    <property type="term" value="P:cell division"/>
    <property type="evidence" value="ECO:0007669"/>
    <property type="project" value="UniProtKB-KW"/>
</dbReference>
<dbReference type="InterPro" id="IPR047610">
    <property type="entry name" value="ImuA_translesion"/>
</dbReference>
<dbReference type="InterPro" id="IPR027417">
    <property type="entry name" value="P-loop_NTPase"/>
</dbReference>
<dbReference type="PIRSF" id="PIRSF037290">
    <property type="entry name" value="UCP037290"/>
    <property type="match status" value="1"/>
</dbReference>
<keyword evidence="3" id="KW-1185">Reference proteome</keyword>
<dbReference type="AlphaFoldDB" id="A0A1K2HLI8"/>
<dbReference type="PANTHER" id="PTHR35369:SF3">
    <property type="entry name" value="TRANSLESION DNA SYNTHESIS-ASSOCIATED PROTEIN IMUA"/>
    <property type="match status" value="1"/>
</dbReference>